<dbReference type="Proteomes" id="UP000515369">
    <property type="component" value="Chromosome"/>
</dbReference>
<sequence length="275" mass="29324">MKLFSSILVLTFLAASSTMGQTGSGNTTASPNRQQELYDQYHGINKKTTTNNTAPTTMDRAKQREQAPTKTKPAVVTTLTQPTETASLNRSKKIADTNTPSGVRIGIRGGVTYPVFTETVAGVDPEIGFIGGLTFNFGSGNVSFQPEINYARYANKVTNFITYKNAIDYLEVPLFLKFSTGTYAGNRFFLNVGPYANYALSASQDGKKQSLDGAKGRFGFGAGAGVGAAIKAGPGHVTIEVRGLYSLGDTDNGFNTDSKTIFGQGTLGYIFPLGR</sequence>
<evidence type="ECO:0000313" key="4">
    <source>
        <dbReference type="EMBL" id="QMW01110.1"/>
    </source>
</evidence>
<feature type="signal peptide" evidence="2">
    <location>
        <begin position="1"/>
        <end position="20"/>
    </location>
</feature>
<accession>A0A7G5GQG8</accession>
<dbReference type="KEGG" id="sfol:H3H32_24480"/>
<dbReference type="RefSeq" id="WP_182458266.1">
    <property type="nucleotide sequence ID" value="NZ_CP059732.1"/>
</dbReference>
<dbReference type="InterPro" id="IPR025665">
    <property type="entry name" value="Beta-barrel_OMP_2"/>
</dbReference>
<gene>
    <name evidence="4" type="ORF">H3H32_24480</name>
</gene>
<proteinExistence type="predicted"/>
<feature type="chain" id="PRO_5028883018" evidence="2">
    <location>
        <begin position="21"/>
        <end position="275"/>
    </location>
</feature>
<evidence type="ECO:0000256" key="1">
    <source>
        <dbReference type="SAM" id="MobiDB-lite"/>
    </source>
</evidence>
<protein>
    <submittedName>
        <fullName evidence="4">PorT family protein</fullName>
    </submittedName>
</protein>
<evidence type="ECO:0000259" key="3">
    <source>
        <dbReference type="Pfam" id="PF13568"/>
    </source>
</evidence>
<keyword evidence="2" id="KW-0732">Signal</keyword>
<feature type="domain" description="Outer membrane protein beta-barrel" evidence="3">
    <location>
        <begin position="99"/>
        <end position="251"/>
    </location>
</feature>
<feature type="compositionally biased region" description="Low complexity" evidence="1">
    <location>
        <begin position="46"/>
        <end position="57"/>
    </location>
</feature>
<keyword evidence="5" id="KW-1185">Reference proteome</keyword>
<evidence type="ECO:0000256" key="2">
    <source>
        <dbReference type="SAM" id="SignalP"/>
    </source>
</evidence>
<organism evidence="4 5">
    <name type="scientific">Spirosoma foliorum</name>
    <dbReference type="NCBI Taxonomy" id="2710596"/>
    <lineage>
        <taxon>Bacteria</taxon>
        <taxon>Pseudomonadati</taxon>
        <taxon>Bacteroidota</taxon>
        <taxon>Cytophagia</taxon>
        <taxon>Cytophagales</taxon>
        <taxon>Cytophagaceae</taxon>
        <taxon>Spirosoma</taxon>
    </lineage>
</organism>
<dbReference type="Pfam" id="PF13568">
    <property type="entry name" value="OMP_b-brl_2"/>
    <property type="match status" value="1"/>
</dbReference>
<evidence type="ECO:0000313" key="5">
    <source>
        <dbReference type="Proteomes" id="UP000515369"/>
    </source>
</evidence>
<reference evidence="4 5" key="1">
    <citation type="submission" date="2020-07" db="EMBL/GenBank/DDBJ databases">
        <title>Spirosoma foliorum sp. nov., isolated from the leaves on the Nejang mountain Korea, Republic of.</title>
        <authorList>
            <person name="Ho H."/>
            <person name="Lee Y.-J."/>
            <person name="Nurcahyanto D.-A."/>
            <person name="Kim S.-G."/>
        </authorList>
    </citation>
    <scope>NUCLEOTIDE SEQUENCE [LARGE SCALE GENOMIC DNA]</scope>
    <source>
        <strain evidence="4 5">PL0136</strain>
    </source>
</reference>
<dbReference type="EMBL" id="CP059732">
    <property type="protein sequence ID" value="QMW01110.1"/>
    <property type="molecule type" value="Genomic_DNA"/>
</dbReference>
<name>A0A7G5GQG8_9BACT</name>
<dbReference type="AlphaFoldDB" id="A0A7G5GQG8"/>
<feature type="region of interest" description="Disordered" evidence="1">
    <location>
        <begin position="42"/>
        <end position="74"/>
    </location>
</feature>